<dbReference type="AlphaFoldDB" id="A0AAV2S8P0"/>
<keyword evidence="3" id="KW-1185">Reference proteome</keyword>
<evidence type="ECO:0000259" key="1">
    <source>
        <dbReference type="PROSITE" id="PS51233"/>
    </source>
</evidence>
<feature type="domain" description="VWFD" evidence="1">
    <location>
        <begin position="1"/>
        <end position="138"/>
    </location>
</feature>
<reference evidence="2 3" key="1">
    <citation type="submission" date="2024-05" db="EMBL/GenBank/DDBJ databases">
        <authorList>
            <person name="Wallberg A."/>
        </authorList>
    </citation>
    <scope>NUCLEOTIDE SEQUENCE [LARGE SCALE GENOMIC DNA]</scope>
</reference>
<dbReference type="Proteomes" id="UP001497623">
    <property type="component" value="Unassembled WGS sequence"/>
</dbReference>
<evidence type="ECO:0000313" key="2">
    <source>
        <dbReference type="EMBL" id="CAL4167583.1"/>
    </source>
</evidence>
<feature type="non-terminal residue" evidence="2">
    <location>
        <position position="138"/>
    </location>
</feature>
<gene>
    <name evidence="2" type="ORF">MNOR_LOCUS33601</name>
</gene>
<dbReference type="InterPro" id="IPR001846">
    <property type="entry name" value="VWF_type-D"/>
</dbReference>
<organism evidence="2 3">
    <name type="scientific">Meganyctiphanes norvegica</name>
    <name type="common">Northern krill</name>
    <name type="synonym">Thysanopoda norvegica</name>
    <dbReference type="NCBI Taxonomy" id="48144"/>
    <lineage>
        <taxon>Eukaryota</taxon>
        <taxon>Metazoa</taxon>
        <taxon>Ecdysozoa</taxon>
        <taxon>Arthropoda</taxon>
        <taxon>Crustacea</taxon>
        <taxon>Multicrustacea</taxon>
        <taxon>Malacostraca</taxon>
        <taxon>Eumalacostraca</taxon>
        <taxon>Eucarida</taxon>
        <taxon>Euphausiacea</taxon>
        <taxon>Euphausiidae</taxon>
        <taxon>Meganyctiphanes</taxon>
    </lineage>
</organism>
<proteinExistence type="predicted"/>
<protein>
    <recommendedName>
        <fullName evidence="1">VWFD domain-containing protein</fullName>
    </recommendedName>
</protein>
<feature type="non-terminal residue" evidence="2">
    <location>
        <position position="1"/>
    </location>
</feature>
<comment type="caution">
    <text evidence="2">The sequence shown here is derived from an EMBL/GenBank/DDBJ whole genome shotgun (WGS) entry which is preliminary data.</text>
</comment>
<accession>A0AAV2S8P0</accession>
<name>A0AAV2S8P0_MEGNR</name>
<dbReference type="EMBL" id="CAXKWB010048965">
    <property type="protein sequence ID" value="CAL4167583.1"/>
    <property type="molecule type" value="Genomic_DNA"/>
</dbReference>
<sequence>ASCVDTVYFQPEQGTLITVVKADPLRDSQITIDGSTQYLNDTVDCELTVLRGQNGVEHPAFAWMKGGCIHILGFKDQGYLVKICGWSAKVMAYHTLQNSTCGLCGNYDGEPSNDIRFRDGIIIDPPQQRQIDSTYGND</sequence>
<dbReference type="PROSITE" id="PS51233">
    <property type="entry name" value="VWFD"/>
    <property type="match status" value="1"/>
</dbReference>
<dbReference type="Pfam" id="PF00094">
    <property type="entry name" value="VWD"/>
    <property type="match status" value="1"/>
</dbReference>
<evidence type="ECO:0000313" key="3">
    <source>
        <dbReference type="Proteomes" id="UP001497623"/>
    </source>
</evidence>